<dbReference type="InterPro" id="IPR009218">
    <property type="entry name" value="HD_phosphohydro"/>
</dbReference>
<accession>A0ABP7IEA0</accession>
<dbReference type="Proteomes" id="UP001501821">
    <property type="component" value="Unassembled WGS sequence"/>
</dbReference>
<dbReference type="SUPFAM" id="SSF109604">
    <property type="entry name" value="HD-domain/PDEase-like"/>
    <property type="match status" value="1"/>
</dbReference>
<dbReference type="PANTHER" id="PTHR21174:SF0">
    <property type="entry name" value="HD PHOSPHOHYDROLASE FAMILY PROTEIN-RELATED"/>
    <property type="match status" value="1"/>
</dbReference>
<comment type="caution">
    <text evidence="1">The sequence shown here is derived from an EMBL/GenBank/DDBJ whole genome shotgun (WGS) entry which is preliminary data.</text>
</comment>
<protein>
    <recommendedName>
        <fullName evidence="3">Metal-dependent phosphohydrolase</fullName>
    </recommendedName>
</protein>
<dbReference type="PANTHER" id="PTHR21174">
    <property type="match status" value="1"/>
</dbReference>
<organism evidence="1 2">
    <name type="scientific">Nocardioides panacisoli</name>
    <dbReference type="NCBI Taxonomy" id="627624"/>
    <lineage>
        <taxon>Bacteria</taxon>
        <taxon>Bacillati</taxon>
        <taxon>Actinomycetota</taxon>
        <taxon>Actinomycetes</taxon>
        <taxon>Propionibacteriales</taxon>
        <taxon>Nocardioidaceae</taxon>
        <taxon>Nocardioides</taxon>
    </lineage>
</organism>
<dbReference type="EMBL" id="BAABAH010000005">
    <property type="protein sequence ID" value="GAA3816172.1"/>
    <property type="molecule type" value="Genomic_DNA"/>
</dbReference>
<keyword evidence="2" id="KW-1185">Reference proteome</keyword>
<evidence type="ECO:0000313" key="1">
    <source>
        <dbReference type="EMBL" id="GAA3816172.1"/>
    </source>
</evidence>
<dbReference type="RefSeq" id="WP_344774484.1">
    <property type="nucleotide sequence ID" value="NZ_BAABAH010000005.1"/>
</dbReference>
<proteinExistence type="predicted"/>
<evidence type="ECO:0000313" key="2">
    <source>
        <dbReference type="Proteomes" id="UP001501821"/>
    </source>
</evidence>
<evidence type="ECO:0008006" key="3">
    <source>
        <dbReference type="Google" id="ProtNLM"/>
    </source>
</evidence>
<reference evidence="2" key="1">
    <citation type="journal article" date="2019" name="Int. J. Syst. Evol. Microbiol.">
        <title>The Global Catalogue of Microorganisms (GCM) 10K type strain sequencing project: providing services to taxonomists for standard genome sequencing and annotation.</title>
        <authorList>
            <consortium name="The Broad Institute Genomics Platform"/>
            <consortium name="The Broad Institute Genome Sequencing Center for Infectious Disease"/>
            <person name="Wu L."/>
            <person name="Ma J."/>
        </authorList>
    </citation>
    <scope>NUCLEOTIDE SEQUENCE [LARGE SCALE GENOMIC DNA]</scope>
    <source>
        <strain evidence="2">JCM 16953</strain>
    </source>
</reference>
<sequence length="202" mass="23218">MDDDHPPPPWPLADGEGLRDELLAAYAEPTRRYHDTRHLAGVLDRLDELRSAGVSFERQPVVLAAWFHDAVYDGERDAEERSAAWAEAALPALVDRRTVTEVVRLVRVTETHDPADEDANGCALSDADMGVLALDDRLYDEYADAVRVEYSHLDDQDYEEGRTAFLEGLVRRDRIFRTDHARKEWEDRARHNIERELERLRA</sequence>
<dbReference type="PIRSF" id="PIRSF035170">
    <property type="entry name" value="HD_phosphohydro"/>
    <property type="match status" value="1"/>
</dbReference>
<dbReference type="Gene3D" id="1.10.3210.10">
    <property type="entry name" value="Hypothetical protein af1432"/>
    <property type="match status" value="1"/>
</dbReference>
<gene>
    <name evidence="1" type="ORF">GCM10022242_17850</name>
</gene>
<name>A0ABP7IEA0_9ACTN</name>